<keyword evidence="3" id="KW-0805">Transcription regulation</keyword>
<dbReference type="InterPro" id="IPR058031">
    <property type="entry name" value="AAA_lid_NorR"/>
</dbReference>
<keyword evidence="2" id="KW-0067">ATP-binding</keyword>
<dbReference type="PROSITE" id="PS00676">
    <property type="entry name" value="SIGMA54_INTERACT_2"/>
    <property type="match status" value="1"/>
</dbReference>
<comment type="caution">
    <text evidence="9">The sequence shown here is derived from an EMBL/GenBank/DDBJ whole genome shotgun (WGS) entry which is preliminary data.</text>
</comment>
<feature type="domain" description="Sigma-54 factor interaction" evidence="7">
    <location>
        <begin position="150"/>
        <end position="378"/>
    </location>
</feature>
<keyword evidence="4" id="KW-0238">DNA-binding</keyword>
<dbReference type="EMBL" id="JADBFD010000014">
    <property type="protein sequence ID" value="MBE2888467.1"/>
    <property type="molecule type" value="Genomic_DNA"/>
</dbReference>
<dbReference type="SMART" id="SM00448">
    <property type="entry name" value="REC"/>
    <property type="match status" value="1"/>
</dbReference>
<dbReference type="InterPro" id="IPR025944">
    <property type="entry name" value="Sigma_54_int_dom_CS"/>
</dbReference>
<dbReference type="PROSITE" id="PS00688">
    <property type="entry name" value="SIGMA54_INTERACT_3"/>
    <property type="match status" value="1"/>
</dbReference>
<reference evidence="9 10" key="1">
    <citation type="submission" date="2020-10" db="EMBL/GenBank/DDBJ databases">
        <title>Investigation of anaerobic biodegradation of phenanthrene by a sulfate-dependent Geobacter anodireducens strain PheS2.</title>
        <authorList>
            <person name="Zhang Z."/>
        </authorList>
    </citation>
    <scope>NUCLEOTIDE SEQUENCE [LARGE SCALE GENOMIC DNA]</scope>
    <source>
        <strain evidence="9 10">PheS2</strain>
    </source>
</reference>
<evidence type="ECO:0000256" key="6">
    <source>
        <dbReference type="PROSITE-ProRule" id="PRU00169"/>
    </source>
</evidence>
<dbReference type="InterPro" id="IPR011006">
    <property type="entry name" value="CheY-like_superfamily"/>
</dbReference>
<dbReference type="InterPro" id="IPR003593">
    <property type="entry name" value="AAA+_ATPase"/>
</dbReference>
<accession>A0ABR9NW24</accession>
<proteinExistence type="predicted"/>
<keyword evidence="5" id="KW-0804">Transcription</keyword>
<keyword evidence="10" id="KW-1185">Reference proteome</keyword>
<dbReference type="InterPro" id="IPR002078">
    <property type="entry name" value="Sigma_54_int"/>
</dbReference>
<dbReference type="Pfam" id="PF00072">
    <property type="entry name" value="Response_reg"/>
    <property type="match status" value="1"/>
</dbReference>
<evidence type="ECO:0000256" key="4">
    <source>
        <dbReference type="ARBA" id="ARBA00023125"/>
    </source>
</evidence>
<dbReference type="Pfam" id="PF00158">
    <property type="entry name" value="Sigma54_activat"/>
    <property type="match status" value="1"/>
</dbReference>
<dbReference type="Gene3D" id="1.10.10.60">
    <property type="entry name" value="Homeodomain-like"/>
    <property type="match status" value="1"/>
</dbReference>
<dbReference type="Pfam" id="PF02954">
    <property type="entry name" value="HTH_8"/>
    <property type="match status" value="1"/>
</dbReference>
<dbReference type="SMART" id="SM00382">
    <property type="entry name" value="AAA"/>
    <property type="match status" value="1"/>
</dbReference>
<feature type="domain" description="Response regulatory" evidence="8">
    <location>
        <begin position="5"/>
        <end position="119"/>
    </location>
</feature>
<keyword evidence="6" id="KW-0597">Phosphoprotein</keyword>
<evidence type="ECO:0000313" key="9">
    <source>
        <dbReference type="EMBL" id="MBE2888467.1"/>
    </source>
</evidence>
<dbReference type="PROSITE" id="PS00675">
    <property type="entry name" value="SIGMA54_INTERACT_1"/>
    <property type="match status" value="1"/>
</dbReference>
<name>A0ABR9NW24_9BACT</name>
<keyword evidence="1" id="KW-0547">Nucleotide-binding</keyword>
<dbReference type="Gene3D" id="1.10.8.60">
    <property type="match status" value="1"/>
</dbReference>
<sequence length="472" mass="52422">MSPIKLLIIDDELDFRESIALYLQDAGFVVLEASNGREGLDLFDHDRPDIVFTDLHMPVMDGFEFIAELAGKSPATPIIVISGIGHVKEVTRAMRLGARDYLVKPILDMDDLKLVIMKAFRENSLIKEIDSLKDKLLSGDLRHQEAFSLIKTQNQDMIALMKYLEAIAITSEPVLITGETGTGKELLAEAVHKVSERKGDFIAVNISGLDDQMFSDTLFGHVKGAFSSAEHHREGLLAQAAGGSIFLDEIGDLHETSQVKLLRLLQERKYYQLGADIPKKTDARIIAATNRDLRQMVNSGTFRADLYYRLFTHQITIPPLRDRKGDIPLLLDCFIHEAANTLGKKPPTYPPELLSYLAAYDFPGNVRELMAMVFDAVARHTHGVLAIDSFRKAIGFEISTKTAINDMAKCTIMLHNGDVERMPTLDEAETVLIGQAMDLANGNQGVAATLLGISRNALNKKINRRKARSHMV</sequence>
<dbReference type="SUPFAM" id="SSF52540">
    <property type="entry name" value="P-loop containing nucleoside triphosphate hydrolases"/>
    <property type="match status" value="1"/>
</dbReference>
<dbReference type="InterPro" id="IPR025662">
    <property type="entry name" value="Sigma_54_int_dom_ATP-bd_1"/>
</dbReference>
<dbReference type="Proteomes" id="UP000618926">
    <property type="component" value="Unassembled WGS sequence"/>
</dbReference>
<dbReference type="SUPFAM" id="SSF46689">
    <property type="entry name" value="Homeodomain-like"/>
    <property type="match status" value="1"/>
</dbReference>
<evidence type="ECO:0000259" key="7">
    <source>
        <dbReference type="PROSITE" id="PS50045"/>
    </source>
</evidence>
<dbReference type="PROSITE" id="PS50110">
    <property type="entry name" value="RESPONSE_REGULATORY"/>
    <property type="match status" value="1"/>
</dbReference>
<dbReference type="InterPro" id="IPR025943">
    <property type="entry name" value="Sigma_54_int_dom_ATP-bd_2"/>
</dbReference>
<dbReference type="PRINTS" id="PR01590">
    <property type="entry name" value="HTHFIS"/>
</dbReference>
<dbReference type="RefSeq" id="WP_192905592.1">
    <property type="nucleotide sequence ID" value="NZ_JADBFD010000014.1"/>
</dbReference>
<evidence type="ECO:0000256" key="1">
    <source>
        <dbReference type="ARBA" id="ARBA00022741"/>
    </source>
</evidence>
<dbReference type="InterPro" id="IPR027417">
    <property type="entry name" value="P-loop_NTPase"/>
</dbReference>
<dbReference type="PANTHER" id="PTHR32071:SF13">
    <property type="entry name" value="RESPONSE REGULATOR HSFA"/>
    <property type="match status" value="1"/>
</dbReference>
<dbReference type="InterPro" id="IPR009057">
    <property type="entry name" value="Homeodomain-like_sf"/>
</dbReference>
<evidence type="ECO:0000256" key="5">
    <source>
        <dbReference type="ARBA" id="ARBA00023163"/>
    </source>
</evidence>
<feature type="modified residue" description="4-aspartylphosphate" evidence="6">
    <location>
        <position position="54"/>
    </location>
</feature>
<evidence type="ECO:0000259" key="8">
    <source>
        <dbReference type="PROSITE" id="PS50110"/>
    </source>
</evidence>
<dbReference type="Gene3D" id="3.40.50.2300">
    <property type="match status" value="1"/>
</dbReference>
<evidence type="ECO:0000256" key="2">
    <source>
        <dbReference type="ARBA" id="ARBA00022840"/>
    </source>
</evidence>
<evidence type="ECO:0000313" key="10">
    <source>
        <dbReference type="Proteomes" id="UP000618926"/>
    </source>
</evidence>
<dbReference type="InterPro" id="IPR001789">
    <property type="entry name" value="Sig_transdc_resp-reg_receiver"/>
</dbReference>
<dbReference type="CDD" id="cd00009">
    <property type="entry name" value="AAA"/>
    <property type="match status" value="1"/>
</dbReference>
<dbReference type="PROSITE" id="PS50045">
    <property type="entry name" value="SIGMA54_INTERACT_4"/>
    <property type="match status" value="1"/>
</dbReference>
<gene>
    <name evidence="9" type="ORF">IIE05_10855</name>
</gene>
<evidence type="ECO:0000256" key="3">
    <source>
        <dbReference type="ARBA" id="ARBA00023015"/>
    </source>
</evidence>
<dbReference type="SUPFAM" id="SSF52172">
    <property type="entry name" value="CheY-like"/>
    <property type="match status" value="1"/>
</dbReference>
<organism evidence="9 10">
    <name type="scientific">Geobacter anodireducens</name>
    <dbReference type="NCBI Taxonomy" id="1340425"/>
    <lineage>
        <taxon>Bacteria</taxon>
        <taxon>Pseudomonadati</taxon>
        <taxon>Thermodesulfobacteriota</taxon>
        <taxon>Desulfuromonadia</taxon>
        <taxon>Geobacterales</taxon>
        <taxon>Geobacteraceae</taxon>
        <taxon>Geobacter</taxon>
    </lineage>
</organism>
<dbReference type="InterPro" id="IPR002197">
    <property type="entry name" value="HTH_Fis"/>
</dbReference>
<protein>
    <submittedName>
        <fullName evidence="9">Sigma-54-dependent Fis family transcriptional regulator</fullName>
    </submittedName>
</protein>
<dbReference type="Gene3D" id="3.40.50.300">
    <property type="entry name" value="P-loop containing nucleotide triphosphate hydrolases"/>
    <property type="match status" value="1"/>
</dbReference>
<dbReference type="PANTHER" id="PTHR32071">
    <property type="entry name" value="TRANSCRIPTIONAL REGULATORY PROTEIN"/>
    <property type="match status" value="1"/>
</dbReference>
<dbReference type="Pfam" id="PF25601">
    <property type="entry name" value="AAA_lid_14"/>
    <property type="match status" value="1"/>
</dbReference>